<dbReference type="EMBL" id="CAFBNA010000098">
    <property type="protein sequence ID" value="CAB4940254.1"/>
    <property type="molecule type" value="Genomic_DNA"/>
</dbReference>
<dbReference type="PANTHER" id="PTHR46278">
    <property type="entry name" value="DEHYDROGENASE, PUTATIVE-RELATED"/>
    <property type="match status" value="1"/>
</dbReference>
<sequence>MTCVRVPVYTGHSLSISASFSNSITPEDARRLLVKAPGVELADIPTPLMAAGVDPTFVGRIRTDRTVEHGLSLFLSGDNLRKGAALNAVQIAEELLARRG</sequence>
<protein>
    <submittedName>
        <fullName evidence="2">Unannotated protein</fullName>
    </submittedName>
</protein>
<evidence type="ECO:0000313" key="3">
    <source>
        <dbReference type="EMBL" id="CAB4940254.1"/>
    </source>
</evidence>
<dbReference type="EMBL" id="CAEZUO010000104">
    <property type="protein sequence ID" value="CAB4616629.1"/>
    <property type="molecule type" value="Genomic_DNA"/>
</dbReference>
<dbReference type="AlphaFoldDB" id="A0A6J6HYG0"/>
<name>A0A6J6HYG0_9ZZZZ</name>
<organism evidence="2">
    <name type="scientific">freshwater metagenome</name>
    <dbReference type="NCBI Taxonomy" id="449393"/>
    <lineage>
        <taxon>unclassified sequences</taxon>
        <taxon>metagenomes</taxon>
        <taxon>ecological metagenomes</taxon>
    </lineage>
</organism>
<gene>
    <name evidence="2" type="ORF">UFOPK1827_01656</name>
    <name evidence="3" type="ORF">UFOPK3708_01409</name>
</gene>
<evidence type="ECO:0000313" key="2">
    <source>
        <dbReference type="EMBL" id="CAB4616629.1"/>
    </source>
</evidence>
<evidence type="ECO:0000259" key="1">
    <source>
        <dbReference type="Pfam" id="PF02774"/>
    </source>
</evidence>
<dbReference type="PANTHER" id="PTHR46278:SF2">
    <property type="entry name" value="ASPARTATE-SEMIALDEHYDE DEHYDROGENASE"/>
    <property type="match status" value="1"/>
</dbReference>
<dbReference type="Pfam" id="PF02774">
    <property type="entry name" value="Semialdhyde_dhC"/>
    <property type="match status" value="1"/>
</dbReference>
<proteinExistence type="predicted"/>
<dbReference type="GO" id="GO:0008652">
    <property type="term" value="P:amino acid biosynthetic process"/>
    <property type="evidence" value="ECO:0007669"/>
    <property type="project" value="InterPro"/>
</dbReference>
<feature type="domain" description="Semialdehyde dehydrogenase dimerisation" evidence="1">
    <location>
        <begin position="2"/>
        <end position="82"/>
    </location>
</feature>
<dbReference type="SUPFAM" id="SSF55347">
    <property type="entry name" value="Glyceraldehyde-3-phosphate dehydrogenase-like, C-terminal domain"/>
    <property type="match status" value="1"/>
</dbReference>
<dbReference type="Gene3D" id="3.30.360.10">
    <property type="entry name" value="Dihydrodipicolinate Reductase, domain 2"/>
    <property type="match status" value="1"/>
</dbReference>
<accession>A0A6J6HYG0</accession>
<dbReference type="Gene3D" id="3.40.50.720">
    <property type="entry name" value="NAD(P)-binding Rossmann-like Domain"/>
    <property type="match status" value="1"/>
</dbReference>
<dbReference type="GO" id="GO:0016620">
    <property type="term" value="F:oxidoreductase activity, acting on the aldehyde or oxo group of donors, NAD or NADP as acceptor"/>
    <property type="evidence" value="ECO:0007669"/>
    <property type="project" value="InterPro"/>
</dbReference>
<reference evidence="2" key="1">
    <citation type="submission" date="2020-05" db="EMBL/GenBank/DDBJ databases">
        <authorList>
            <person name="Chiriac C."/>
            <person name="Salcher M."/>
            <person name="Ghai R."/>
            <person name="Kavagutti S V."/>
        </authorList>
    </citation>
    <scope>NUCLEOTIDE SEQUENCE</scope>
</reference>
<dbReference type="GO" id="GO:0046983">
    <property type="term" value="F:protein dimerization activity"/>
    <property type="evidence" value="ECO:0007669"/>
    <property type="project" value="InterPro"/>
</dbReference>
<dbReference type="InterPro" id="IPR012280">
    <property type="entry name" value="Semialdhyde_DH_dimer_dom"/>
</dbReference>